<reference evidence="10" key="1">
    <citation type="journal article" date="2017" name="Plant J.">
        <title>The pomegranate (Punica granatum L.) genome and the genomics of punicalagin biosynthesis.</title>
        <authorList>
            <person name="Qin G."/>
            <person name="Xu C."/>
            <person name="Ming R."/>
            <person name="Tang H."/>
            <person name="Guyot R."/>
            <person name="Kramer E.M."/>
            <person name="Hu Y."/>
            <person name="Yi X."/>
            <person name="Qi Y."/>
            <person name="Xu X."/>
            <person name="Gao Z."/>
            <person name="Pan H."/>
            <person name="Jian J."/>
            <person name="Tian Y."/>
            <person name="Yue Z."/>
            <person name="Xu Y."/>
        </authorList>
    </citation>
    <scope>NUCLEOTIDE SEQUENCE [LARGE SCALE GENOMIC DNA]</scope>
    <source>
        <strain evidence="10">cv. Dabenzi</strain>
    </source>
</reference>
<reference evidence="9 11" key="3">
    <citation type="submission" date="2017-11" db="EMBL/GenBank/DDBJ databases">
        <title>De-novo sequencing of pomegranate (Punica granatum L.) genome.</title>
        <authorList>
            <person name="Akparov Z."/>
            <person name="Amiraslanov A."/>
            <person name="Hajiyeva S."/>
            <person name="Abbasov M."/>
            <person name="Kaur K."/>
            <person name="Hamwieh A."/>
            <person name="Solovyev V."/>
            <person name="Salamov A."/>
            <person name="Braich B."/>
            <person name="Kosarev P."/>
            <person name="Mahmoud A."/>
            <person name="Hajiyev E."/>
            <person name="Babayeva S."/>
            <person name="Izzatullayeva V."/>
            <person name="Mammadov A."/>
            <person name="Mammadov A."/>
            <person name="Sharifova S."/>
            <person name="Ojaghi J."/>
            <person name="Eynullazada K."/>
            <person name="Bayramov B."/>
            <person name="Abdulazimova A."/>
            <person name="Shahmuradov I."/>
        </authorList>
    </citation>
    <scope>NUCLEOTIDE SEQUENCE [LARGE SCALE GENOMIC DNA]</scope>
    <source>
        <strain evidence="9">AG2017</strain>
        <strain evidence="11">cv. AG2017</strain>
        <tissue evidence="9">Leaf</tissue>
    </source>
</reference>
<dbReference type="Pfam" id="PF01429">
    <property type="entry name" value="MBD"/>
    <property type="match status" value="1"/>
</dbReference>
<dbReference type="PROSITE" id="PS50982">
    <property type="entry name" value="MBD"/>
    <property type="match status" value="1"/>
</dbReference>
<evidence type="ECO:0000313" key="10">
    <source>
        <dbReference type="Proteomes" id="UP000197138"/>
    </source>
</evidence>
<gene>
    <name evidence="8" type="ORF">CDL15_Pgr022333</name>
    <name evidence="9" type="ORF">CRG98_025564</name>
</gene>
<dbReference type="AlphaFoldDB" id="A0A218Y303"/>
<dbReference type="Proteomes" id="UP000197138">
    <property type="component" value="Unassembled WGS sequence"/>
</dbReference>
<comment type="subcellular location">
    <subcellularLocation>
        <location evidence="1">Nucleus</location>
    </subcellularLocation>
</comment>
<dbReference type="InterPro" id="IPR001739">
    <property type="entry name" value="Methyl_CpG_DNA-bd"/>
</dbReference>
<keyword evidence="11" id="KW-1185">Reference proteome</keyword>
<accession>A0A218Y303</accession>
<dbReference type="SUPFAM" id="SSF54171">
    <property type="entry name" value="DNA-binding domain"/>
    <property type="match status" value="1"/>
</dbReference>
<feature type="region of interest" description="Disordered" evidence="6">
    <location>
        <begin position="1"/>
        <end position="22"/>
    </location>
</feature>
<feature type="compositionally biased region" description="Polar residues" evidence="6">
    <location>
        <begin position="1"/>
        <end position="13"/>
    </location>
</feature>
<protein>
    <recommendedName>
        <fullName evidence="7">MBD domain-containing protein</fullName>
    </recommendedName>
</protein>
<evidence type="ECO:0000256" key="4">
    <source>
        <dbReference type="ARBA" id="ARBA00023163"/>
    </source>
</evidence>
<keyword evidence="5" id="KW-0539">Nucleus</keyword>
<dbReference type="Gene3D" id="3.30.890.10">
    <property type="entry name" value="Methyl-cpg-binding Protein 2, Chain A"/>
    <property type="match status" value="1"/>
</dbReference>
<dbReference type="GO" id="GO:0005634">
    <property type="term" value="C:nucleus"/>
    <property type="evidence" value="ECO:0007669"/>
    <property type="project" value="UniProtKB-SubCell"/>
</dbReference>
<keyword evidence="4" id="KW-0804">Transcription</keyword>
<keyword evidence="3" id="KW-0238">DNA-binding</keyword>
<proteinExistence type="predicted"/>
<dbReference type="EMBL" id="PGOL01001813">
    <property type="protein sequence ID" value="PKI54070.1"/>
    <property type="molecule type" value="Genomic_DNA"/>
</dbReference>
<keyword evidence="2" id="KW-0805">Transcription regulation</keyword>
<evidence type="ECO:0000256" key="1">
    <source>
        <dbReference type="ARBA" id="ARBA00004123"/>
    </source>
</evidence>
<evidence type="ECO:0000256" key="5">
    <source>
        <dbReference type="ARBA" id="ARBA00023242"/>
    </source>
</evidence>
<comment type="caution">
    <text evidence="8">The sequence shown here is derived from an EMBL/GenBank/DDBJ whole genome shotgun (WGS) entry which is preliminary data.</text>
</comment>
<reference evidence="8" key="2">
    <citation type="submission" date="2017-06" db="EMBL/GenBank/DDBJ databases">
        <title>The pomegranate genome and the genomics of punicalagin biosynthesis.</title>
        <authorList>
            <person name="Xu C."/>
        </authorList>
    </citation>
    <scope>NUCLEOTIDE SEQUENCE [LARGE SCALE GENOMIC DNA]</scope>
    <source>
        <tissue evidence="8">Fresh leaf</tissue>
    </source>
</reference>
<dbReference type="EMBL" id="MTKT01000157">
    <property type="protein sequence ID" value="OWM91584.1"/>
    <property type="molecule type" value="Genomic_DNA"/>
</dbReference>
<dbReference type="Proteomes" id="UP000233551">
    <property type="component" value="Unassembled WGS sequence"/>
</dbReference>
<evidence type="ECO:0000259" key="7">
    <source>
        <dbReference type="PROSITE" id="PS50982"/>
    </source>
</evidence>
<evidence type="ECO:0000313" key="11">
    <source>
        <dbReference type="Proteomes" id="UP000233551"/>
    </source>
</evidence>
<organism evidence="8 10">
    <name type="scientific">Punica granatum</name>
    <name type="common">Pomegranate</name>
    <dbReference type="NCBI Taxonomy" id="22663"/>
    <lineage>
        <taxon>Eukaryota</taxon>
        <taxon>Viridiplantae</taxon>
        <taxon>Streptophyta</taxon>
        <taxon>Embryophyta</taxon>
        <taxon>Tracheophyta</taxon>
        <taxon>Spermatophyta</taxon>
        <taxon>Magnoliopsida</taxon>
        <taxon>eudicotyledons</taxon>
        <taxon>Gunneridae</taxon>
        <taxon>Pentapetalae</taxon>
        <taxon>rosids</taxon>
        <taxon>malvids</taxon>
        <taxon>Myrtales</taxon>
        <taxon>Lythraceae</taxon>
        <taxon>Punica</taxon>
    </lineage>
</organism>
<evidence type="ECO:0000313" key="9">
    <source>
        <dbReference type="EMBL" id="PKI54070.1"/>
    </source>
</evidence>
<evidence type="ECO:0000256" key="2">
    <source>
        <dbReference type="ARBA" id="ARBA00023015"/>
    </source>
</evidence>
<evidence type="ECO:0000313" key="8">
    <source>
        <dbReference type="EMBL" id="OWM91584.1"/>
    </source>
</evidence>
<feature type="domain" description="MBD" evidence="7">
    <location>
        <begin position="53"/>
        <end position="111"/>
    </location>
</feature>
<evidence type="ECO:0000256" key="3">
    <source>
        <dbReference type="ARBA" id="ARBA00023125"/>
    </source>
</evidence>
<dbReference type="GO" id="GO:0003677">
    <property type="term" value="F:DNA binding"/>
    <property type="evidence" value="ECO:0007669"/>
    <property type="project" value="UniProtKB-KW"/>
</dbReference>
<name>A0A218Y303_PUNGR</name>
<sequence length="111" mass="12950">MEQGGSSSSATNKGNDRDKHEIDIDISPLSMETLLKIRKNRSRKRSSPSRSFFDNTSPDYGWLLPGWLVEVRRVQSGRFYKYYYDPSGRPYRTRQEVLAVWKQFGLIVIDD</sequence>
<dbReference type="InterPro" id="IPR016177">
    <property type="entry name" value="DNA-bd_dom_sf"/>
</dbReference>
<evidence type="ECO:0000256" key="6">
    <source>
        <dbReference type="SAM" id="MobiDB-lite"/>
    </source>
</evidence>